<feature type="transmembrane region" description="Helical" evidence="2">
    <location>
        <begin position="952"/>
        <end position="971"/>
    </location>
</feature>
<accession>A0A222G625</accession>
<feature type="region of interest" description="Disordered" evidence="1">
    <location>
        <begin position="458"/>
        <end position="482"/>
    </location>
</feature>
<dbReference type="PANTHER" id="PTHR32063">
    <property type="match status" value="1"/>
</dbReference>
<feature type="transmembrane region" description="Helical" evidence="2">
    <location>
        <begin position="504"/>
        <end position="521"/>
    </location>
</feature>
<keyword evidence="2" id="KW-0472">Membrane</keyword>
<dbReference type="SUPFAM" id="SSF82714">
    <property type="entry name" value="Multidrug efflux transporter AcrB TolC docking domain, DN and DC subdomains"/>
    <property type="match status" value="2"/>
</dbReference>
<dbReference type="PRINTS" id="PR00702">
    <property type="entry name" value="ACRIFLAVINRP"/>
</dbReference>
<feature type="transmembrane region" description="Helical" evidence="2">
    <location>
        <begin position="352"/>
        <end position="371"/>
    </location>
</feature>
<name>A0A222G625_9GAMM</name>
<sequence length="1091" mass="117720">MFNKMIDFSVNNRLLVMLMLVATLVGSVFIIPQLNLDAFPDVTNVQVAVNTEAPGLAAEEVEQLITYPIEAVMYAMPDVEQVRSISKTGLSGVTVVFKEGTDIYFARQLVFERLQAAKELIPQGVGTPEMGPNTSGLGQVFQYLLIADEDAGYDAMALRSLNDWIVKLLLMPVDGVTDVLSFGGNVRQYQVNIEPSKLLSYELSQSDIVSALENNNSNVGGWYMNRGQEQLVVRGTGWFSGGAAGLTDIQQVPVKTVAGTVITVADVATVVLGSEIRQGAATMTRRGKNGEIESLGEVVSGIVLKRMGANTKSTIDGINARLPLIEQALPKGVRFEAFYDQSDLIVKAVNTVVESLILAFIFIAIVLALFLMNLRATFLVLISIPISIAITLMIMSYLGLSANLMSLGGIAVAIGMLVDGSVVMVENMFRHLNRPDETHLSRAIARNESVGLITAPKVSDKESNNSALSERKAADPDPHDVVHDDSSGIPLRLKQAGKAVSRPIFFAASIILVVFMPLFSFEGVEAKLFQPMAISIILAVISAIFVALIVVPALATYMFKKGVKARESIILRPLERWYRKSLALAMHQTKVVMGISLILLFSAMAIVPQIGTEFVPELEEGTINLRATLAPSSSLATALQVAPILEEKLMAFPEVDYALSRMGRAEIGGDPEPVNNIEIYIGLKPVSEWTSASDRYELQRLMAIELEQFPGLLLNFSQPIATRVDELLSGVKAQLAIKLFGPDLTILALKGQEIESAIKSVEGARDVAMEQIVGEAQLVIKPNRQQLSRFGFSVGDVMSLVQNGIGGITAGQVINGNERYDIYVRLQEKSRNSRDAIAEIRLQSPTGAWVRLGDIADISLESGPPQVRRDDVQRRVVIQANVQDRDMGSVVADIRAVIAANVDLPAGYSVAIGGQFENQQRAQARLAIVLPVSLALIALLLYFAFGSIGQAMLILVNVPLAIIGGVFSLYLSGQYLSVPSSVGFITLFGVAVLNGVVMVESINQRIQGGSVASKAVFEGATSRLRPVLMTAITSALGLIPMLMSNGVGAEIQRPLASVIVGGLVTATLLTLFVLPVLFSWFSKAKIMELKR</sequence>
<dbReference type="AlphaFoldDB" id="A0A222G625"/>
<dbReference type="SUPFAM" id="SSF82693">
    <property type="entry name" value="Multidrug efflux transporter AcrB pore domain, PN1, PN2, PC1 and PC2 subdomains"/>
    <property type="match status" value="2"/>
</dbReference>
<feature type="transmembrane region" description="Helical" evidence="2">
    <location>
        <begin position="533"/>
        <end position="560"/>
    </location>
</feature>
<dbReference type="RefSeq" id="WP_081149949.1">
    <property type="nucleotide sequence ID" value="NZ_CP020465.1"/>
</dbReference>
<dbReference type="Pfam" id="PF00873">
    <property type="entry name" value="ACR_tran"/>
    <property type="match status" value="1"/>
</dbReference>
<keyword evidence="2" id="KW-0812">Transmembrane</keyword>
<feature type="transmembrane region" description="Helical" evidence="2">
    <location>
        <begin position="378"/>
        <end position="398"/>
    </location>
</feature>
<dbReference type="GO" id="GO:0042910">
    <property type="term" value="F:xenobiotic transmembrane transporter activity"/>
    <property type="evidence" value="ECO:0007669"/>
    <property type="project" value="TreeGrafter"/>
</dbReference>
<feature type="transmembrane region" description="Helical" evidence="2">
    <location>
        <begin position="581"/>
        <end position="607"/>
    </location>
</feature>
<dbReference type="Gene3D" id="3.30.2090.10">
    <property type="entry name" value="Multidrug efflux transporter AcrB TolC docking domain, DN and DC subdomains"/>
    <property type="match status" value="2"/>
</dbReference>
<dbReference type="PANTHER" id="PTHR32063:SF24">
    <property type="entry name" value="CATION EFFLUX SYSTEM (ACRB_ACRD_ACRF FAMILY)"/>
    <property type="match status" value="1"/>
</dbReference>
<dbReference type="Gene3D" id="1.20.1640.10">
    <property type="entry name" value="Multidrug efflux transporter AcrB transmembrane domain"/>
    <property type="match status" value="2"/>
</dbReference>
<reference evidence="3 4" key="1">
    <citation type="submission" date="2017-08" db="EMBL/GenBank/DDBJ databases">
        <title>Complete genome of Colwellia sp. NB097-1, a psychrophile bacterium ioslated from Bering Sea.</title>
        <authorList>
            <person name="Chen X."/>
        </authorList>
    </citation>
    <scope>NUCLEOTIDE SEQUENCE [LARGE SCALE GENOMIC DNA]</scope>
    <source>
        <strain evidence="3 4">NB097-1</strain>
    </source>
</reference>
<feature type="transmembrane region" description="Helical" evidence="2">
    <location>
        <begin position="404"/>
        <end position="425"/>
    </location>
</feature>
<evidence type="ECO:0000313" key="4">
    <source>
        <dbReference type="Proteomes" id="UP000202259"/>
    </source>
</evidence>
<proteinExistence type="predicted"/>
<keyword evidence="4" id="KW-1185">Reference proteome</keyword>
<dbReference type="EMBL" id="CP020465">
    <property type="protein sequence ID" value="ASP47345.1"/>
    <property type="molecule type" value="Genomic_DNA"/>
</dbReference>
<dbReference type="InterPro" id="IPR027463">
    <property type="entry name" value="AcrB_DN_DC_subdom"/>
</dbReference>
<feature type="transmembrane region" description="Helical" evidence="2">
    <location>
        <begin position="1024"/>
        <end position="1043"/>
    </location>
</feature>
<protein>
    <submittedName>
        <fullName evidence="3">AcrB/AcrD/AcrF family protein</fullName>
    </submittedName>
</protein>
<evidence type="ECO:0000256" key="2">
    <source>
        <dbReference type="SAM" id="Phobius"/>
    </source>
</evidence>
<dbReference type="Proteomes" id="UP000202259">
    <property type="component" value="Chromosome"/>
</dbReference>
<gene>
    <name evidence="3" type="ORF">B5D82_05960</name>
</gene>
<dbReference type="OrthoDB" id="9758757at2"/>
<dbReference type="SUPFAM" id="SSF82866">
    <property type="entry name" value="Multidrug efflux transporter AcrB transmembrane domain"/>
    <property type="match status" value="2"/>
</dbReference>
<keyword evidence="2" id="KW-1133">Transmembrane helix</keyword>
<dbReference type="KEGG" id="cber:B5D82_05960"/>
<feature type="transmembrane region" description="Helical" evidence="2">
    <location>
        <begin position="926"/>
        <end position="945"/>
    </location>
</feature>
<evidence type="ECO:0000313" key="3">
    <source>
        <dbReference type="EMBL" id="ASP47345.1"/>
    </source>
</evidence>
<evidence type="ECO:0000256" key="1">
    <source>
        <dbReference type="SAM" id="MobiDB-lite"/>
    </source>
</evidence>
<organism evidence="3 4">
    <name type="scientific">Cognaticolwellia beringensis</name>
    <dbReference type="NCBI Taxonomy" id="1967665"/>
    <lineage>
        <taxon>Bacteria</taxon>
        <taxon>Pseudomonadati</taxon>
        <taxon>Pseudomonadota</taxon>
        <taxon>Gammaproteobacteria</taxon>
        <taxon>Alteromonadales</taxon>
        <taxon>Colwelliaceae</taxon>
        <taxon>Cognaticolwellia</taxon>
    </lineage>
</organism>
<dbReference type="InterPro" id="IPR001036">
    <property type="entry name" value="Acrflvin-R"/>
</dbReference>
<feature type="transmembrane region" description="Helical" evidence="2">
    <location>
        <begin position="1055"/>
        <end position="1081"/>
    </location>
</feature>
<dbReference type="GO" id="GO:0005886">
    <property type="term" value="C:plasma membrane"/>
    <property type="evidence" value="ECO:0007669"/>
    <property type="project" value="TreeGrafter"/>
</dbReference>
<feature type="transmembrane region" description="Helical" evidence="2">
    <location>
        <begin position="983"/>
        <end position="1003"/>
    </location>
</feature>
<dbReference type="Gene3D" id="3.30.70.1430">
    <property type="entry name" value="Multidrug efflux transporter AcrB pore domain"/>
    <property type="match status" value="1"/>
</dbReference>